<comment type="caution">
    <text evidence="2">The sequence shown here is derived from an EMBL/GenBank/DDBJ whole genome shotgun (WGS) entry which is preliminary data.</text>
</comment>
<dbReference type="AlphaFoldDB" id="A0A3M8DAD9"/>
<evidence type="ECO:0000313" key="3">
    <source>
        <dbReference type="Proteomes" id="UP000281915"/>
    </source>
</evidence>
<proteinExistence type="predicted"/>
<dbReference type="Proteomes" id="UP000281915">
    <property type="component" value="Unassembled WGS sequence"/>
</dbReference>
<evidence type="ECO:0000256" key="1">
    <source>
        <dbReference type="SAM" id="SignalP"/>
    </source>
</evidence>
<name>A0A3M8DAD9_9BACL</name>
<keyword evidence="1" id="KW-0732">Signal</keyword>
<sequence>MKRVHHSWIKWVCTGILLAAPLAPVSVAQASSPKAMEKEALEQIKQLPPKAKRIVEETAEFFFRSQHKLDVQIQKKGEDAWDVQLSQHPEEIGQKHQPGSVALRLSKGGKLERLDAFWDAKENKGSISQWTAVNEAEGFVNQVLGSDLRAGLQPSRIGIDWFAIPLYPVVNNITVQKEAASVIVDAAGNLRSFQTKEIELREAMLPSRSGVIDSKDAKRAFADLLSVELVYDDERGKFGYQSSPFSRIDAKTGQKLTVPYETVDEEWALDQDKKPAPMSIDKAKAIASSYAGLDAGKLNVRTSRQKHPDEDAKTIFTVTDGNRILILETDENTGTLLTIHMEDAEKTTASNGKNADEAKQKARHFIESYASLEKGDYVLREKRYADGEAASDYQFELYPMHGDVRAAKPILTLSFDRGQNTLSAMTTRSFQRYSAATPAVINVDQAKRAWLDAISLELQYVYLNASTMKDEQAKLAYVPSFSAESRFLNAATGQLEKAAD</sequence>
<reference evidence="2 3" key="1">
    <citation type="submission" date="2018-10" db="EMBL/GenBank/DDBJ databases">
        <title>Phylogenomics of Brevibacillus.</title>
        <authorList>
            <person name="Dunlap C."/>
        </authorList>
    </citation>
    <scope>NUCLEOTIDE SEQUENCE [LARGE SCALE GENOMIC DNA]</scope>
    <source>
        <strain evidence="2 3">JCM 15085</strain>
    </source>
</reference>
<evidence type="ECO:0008006" key="4">
    <source>
        <dbReference type="Google" id="ProtNLM"/>
    </source>
</evidence>
<protein>
    <recommendedName>
        <fullName evidence="4">Peptidase</fullName>
    </recommendedName>
</protein>
<accession>A0A3M8DAD9</accession>
<organism evidence="2 3">
    <name type="scientific">Brevibacillus panacihumi</name>
    <dbReference type="NCBI Taxonomy" id="497735"/>
    <lineage>
        <taxon>Bacteria</taxon>
        <taxon>Bacillati</taxon>
        <taxon>Bacillota</taxon>
        <taxon>Bacilli</taxon>
        <taxon>Bacillales</taxon>
        <taxon>Paenibacillaceae</taxon>
        <taxon>Brevibacillus</taxon>
    </lineage>
</organism>
<gene>
    <name evidence="2" type="ORF">EDM58_04480</name>
</gene>
<dbReference type="RefSeq" id="WP_122912290.1">
    <property type="nucleotide sequence ID" value="NZ_RHHT01000005.1"/>
</dbReference>
<feature type="chain" id="PRO_5018319631" description="Peptidase" evidence="1">
    <location>
        <begin position="31"/>
        <end position="500"/>
    </location>
</feature>
<feature type="signal peptide" evidence="1">
    <location>
        <begin position="1"/>
        <end position="30"/>
    </location>
</feature>
<evidence type="ECO:0000313" key="2">
    <source>
        <dbReference type="EMBL" id="RNB84938.1"/>
    </source>
</evidence>
<dbReference type="EMBL" id="RHHT01000005">
    <property type="protein sequence ID" value="RNB84938.1"/>
    <property type="molecule type" value="Genomic_DNA"/>
</dbReference>